<protein>
    <submittedName>
        <fullName evidence="3">Uncharacterized protein</fullName>
    </submittedName>
</protein>
<dbReference type="InParanoid" id="A0A7C8MRB7"/>
<evidence type="ECO:0000256" key="2">
    <source>
        <dbReference type="SAM" id="Phobius"/>
    </source>
</evidence>
<name>A0A7C8MRB7_9PEZI</name>
<organism evidence="3 4">
    <name type="scientific">Xylaria multiplex</name>
    <dbReference type="NCBI Taxonomy" id="323545"/>
    <lineage>
        <taxon>Eukaryota</taxon>
        <taxon>Fungi</taxon>
        <taxon>Dikarya</taxon>
        <taxon>Ascomycota</taxon>
        <taxon>Pezizomycotina</taxon>
        <taxon>Sordariomycetes</taxon>
        <taxon>Xylariomycetidae</taxon>
        <taxon>Xylariales</taxon>
        <taxon>Xylariaceae</taxon>
        <taxon>Xylaria</taxon>
    </lineage>
</organism>
<feature type="region of interest" description="Disordered" evidence="1">
    <location>
        <begin position="1"/>
        <end position="24"/>
    </location>
</feature>
<reference evidence="3 4" key="1">
    <citation type="submission" date="2019-12" db="EMBL/GenBank/DDBJ databases">
        <title>Draft genome sequence of the ascomycete Xylaria multiplex DSM 110363.</title>
        <authorList>
            <person name="Buettner E."/>
            <person name="Kellner H."/>
        </authorList>
    </citation>
    <scope>NUCLEOTIDE SEQUENCE [LARGE SCALE GENOMIC DNA]</scope>
    <source>
        <strain evidence="3 4">DSM 110363</strain>
    </source>
</reference>
<comment type="caution">
    <text evidence="3">The sequence shown here is derived from an EMBL/GenBank/DDBJ whole genome shotgun (WGS) entry which is preliminary data.</text>
</comment>
<gene>
    <name evidence="3" type="ORF">GQX73_g7462</name>
</gene>
<evidence type="ECO:0000313" key="4">
    <source>
        <dbReference type="Proteomes" id="UP000481858"/>
    </source>
</evidence>
<sequence length="172" mass="18326">MASSRASPPTITSFLMPASPNTPHEGHEELGAGIVAVIAVGATLIALLLLGAAIYCCMKRRKARRSARLRALTLSRESMPSQGFEVPSEWKPPVELPHQTAVVSRPELQDSFVFRTQPSDSASLSAPVTPSSLSAHSSFAQRDAAEMQGAPLHPSPAELFVMPAELPGVYKI</sequence>
<keyword evidence="2" id="KW-1133">Transmembrane helix</keyword>
<proteinExistence type="predicted"/>
<keyword evidence="4" id="KW-1185">Reference proteome</keyword>
<evidence type="ECO:0000256" key="1">
    <source>
        <dbReference type="SAM" id="MobiDB-lite"/>
    </source>
</evidence>
<dbReference type="Proteomes" id="UP000481858">
    <property type="component" value="Unassembled WGS sequence"/>
</dbReference>
<accession>A0A7C8MRB7</accession>
<evidence type="ECO:0000313" key="3">
    <source>
        <dbReference type="EMBL" id="KAF2966115.1"/>
    </source>
</evidence>
<feature type="transmembrane region" description="Helical" evidence="2">
    <location>
        <begin position="30"/>
        <end position="58"/>
    </location>
</feature>
<dbReference type="EMBL" id="WUBL01000097">
    <property type="protein sequence ID" value="KAF2966115.1"/>
    <property type="molecule type" value="Genomic_DNA"/>
</dbReference>
<dbReference type="AlphaFoldDB" id="A0A7C8MRB7"/>
<keyword evidence="2" id="KW-0472">Membrane</keyword>
<keyword evidence="2" id="KW-0812">Transmembrane</keyword>
<feature type="compositionally biased region" description="Polar residues" evidence="1">
    <location>
        <begin position="1"/>
        <end position="13"/>
    </location>
</feature>
<dbReference type="OrthoDB" id="5424295at2759"/>